<feature type="transmembrane region" description="Helical" evidence="1">
    <location>
        <begin position="110"/>
        <end position="133"/>
    </location>
</feature>
<dbReference type="Gene3D" id="1.20.210.10">
    <property type="entry name" value="Cytochrome c oxidase-like, subunit I domain"/>
    <property type="match status" value="1"/>
</dbReference>
<gene>
    <name evidence="2" type="ORF">EAX62_02265</name>
</gene>
<reference evidence="2 3" key="1">
    <citation type="submission" date="2018-10" db="EMBL/GenBank/DDBJ databases">
        <title>Tessaracoccus antarcticuss sp. nov., isolated from sediment.</title>
        <authorList>
            <person name="Zhou L.Y."/>
            <person name="Du Z.J."/>
        </authorList>
    </citation>
    <scope>NUCLEOTIDE SEQUENCE [LARGE SCALE GENOMIC DNA]</scope>
    <source>
        <strain evidence="2 3">JDX10</strain>
    </source>
</reference>
<keyword evidence="3" id="KW-1185">Reference proteome</keyword>
<feature type="transmembrane region" description="Helical" evidence="1">
    <location>
        <begin position="7"/>
        <end position="26"/>
    </location>
</feature>
<dbReference type="Proteomes" id="UP000275256">
    <property type="component" value="Unassembled WGS sequence"/>
</dbReference>
<dbReference type="InterPro" id="IPR021299">
    <property type="entry name" value="DUF2871"/>
</dbReference>
<keyword evidence="1" id="KW-0812">Transmembrane</keyword>
<dbReference type="EMBL" id="REFW01000001">
    <property type="protein sequence ID" value="RMB61490.1"/>
    <property type="molecule type" value="Genomic_DNA"/>
</dbReference>
<keyword evidence="1" id="KW-0472">Membrane</keyword>
<dbReference type="Pfam" id="PF11070">
    <property type="entry name" value="DUF2871"/>
    <property type="match status" value="1"/>
</dbReference>
<name>A0A3M0G8X7_9ACTN</name>
<dbReference type="RefSeq" id="WP_121900037.1">
    <property type="nucleotide sequence ID" value="NZ_REFW01000001.1"/>
</dbReference>
<dbReference type="InterPro" id="IPR036927">
    <property type="entry name" value="Cyt_c_oxase-like_su1_sf"/>
</dbReference>
<proteinExistence type="predicted"/>
<evidence type="ECO:0000256" key="1">
    <source>
        <dbReference type="SAM" id="Phobius"/>
    </source>
</evidence>
<accession>A0A3M0G8X7</accession>
<protein>
    <submittedName>
        <fullName evidence="2">DUF2871 domain-containing protein</fullName>
    </submittedName>
</protein>
<dbReference type="AlphaFoldDB" id="A0A3M0G8X7"/>
<sequence length="153" mass="16326">MTRATTWFFRAAAAWTGAGLLAGLYYRELTRSTGHPSGTQLAVAHTHLLVLGTVFGLLFLVLERQYDLSRSKLFPGLFWTWIAGTAVTAGSQVFKGSLQVLGSAAADSKAIAGISGLGHITLTVAFVLFFLALRSRLKADVSAPHAELVSEAF</sequence>
<comment type="caution">
    <text evidence="2">The sequence shown here is derived from an EMBL/GenBank/DDBJ whole genome shotgun (WGS) entry which is preliminary data.</text>
</comment>
<feature type="transmembrane region" description="Helical" evidence="1">
    <location>
        <begin position="73"/>
        <end position="90"/>
    </location>
</feature>
<feature type="transmembrane region" description="Helical" evidence="1">
    <location>
        <begin position="38"/>
        <end position="61"/>
    </location>
</feature>
<evidence type="ECO:0000313" key="3">
    <source>
        <dbReference type="Proteomes" id="UP000275256"/>
    </source>
</evidence>
<dbReference type="OrthoDB" id="1644899at2"/>
<evidence type="ECO:0000313" key="2">
    <source>
        <dbReference type="EMBL" id="RMB61490.1"/>
    </source>
</evidence>
<keyword evidence="1" id="KW-1133">Transmembrane helix</keyword>
<organism evidence="2 3">
    <name type="scientific">Tessaracoccus antarcticus</name>
    <dbReference type="NCBI Taxonomy" id="2479848"/>
    <lineage>
        <taxon>Bacteria</taxon>
        <taxon>Bacillati</taxon>
        <taxon>Actinomycetota</taxon>
        <taxon>Actinomycetes</taxon>
        <taxon>Propionibacteriales</taxon>
        <taxon>Propionibacteriaceae</taxon>
        <taxon>Tessaracoccus</taxon>
    </lineage>
</organism>